<gene>
    <name evidence="2" type="ORF">PXEA_LOCUS29525</name>
</gene>
<sequence length="180" mass="19667">MAFFGAELIREKASSVGLFDREWLICLFAVLSSKKTNASFTQILLYTPNQRPSEQSGRTLPRPRQLMLNTCRSGGSASAMSVGVVASSASSKAPHLLPPKPEPSNSRFGGNELTNCLADIQRISLLLRRQHRPTTVDALDKAKSRCACNKAPIDNNTTTINTHKHKHNHNHNSSSNSNSS</sequence>
<feature type="compositionally biased region" description="Low complexity" evidence="1">
    <location>
        <begin position="171"/>
        <end position="180"/>
    </location>
</feature>
<keyword evidence="3" id="KW-1185">Reference proteome</keyword>
<feature type="region of interest" description="Disordered" evidence="1">
    <location>
        <begin position="150"/>
        <end position="180"/>
    </location>
</feature>
<organism evidence="2 3">
    <name type="scientific">Protopolystoma xenopodis</name>
    <dbReference type="NCBI Taxonomy" id="117903"/>
    <lineage>
        <taxon>Eukaryota</taxon>
        <taxon>Metazoa</taxon>
        <taxon>Spiralia</taxon>
        <taxon>Lophotrochozoa</taxon>
        <taxon>Platyhelminthes</taxon>
        <taxon>Monogenea</taxon>
        <taxon>Polyopisthocotylea</taxon>
        <taxon>Polystomatidea</taxon>
        <taxon>Polystomatidae</taxon>
        <taxon>Protopolystoma</taxon>
    </lineage>
</organism>
<feature type="non-terminal residue" evidence="2">
    <location>
        <position position="1"/>
    </location>
</feature>
<dbReference type="Proteomes" id="UP000784294">
    <property type="component" value="Unassembled WGS sequence"/>
</dbReference>
<reference evidence="2" key="1">
    <citation type="submission" date="2018-11" db="EMBL/GenBank/DDBJ databases">
        <authorList>
            <consortium name="Pathogen Informatics"/>
        </authorList>
    </citation>
    <scope>NUCLEOTIDE SEQUENCE</scope>
</reference>
<evidence type="ECO:0000256" key="1">
    <source>
        <dbReference type="SAM" id="MobiDB-lite"/>
    </source>
</evidence>
<comment type="caution">
    <text evidence="2">The sequence shown here is derived from an EMBL/GenBank/DDBJ whole genome shotgun (WGS) entry which is preliminary data.</text>
</comment>
<evidence type="ECO:0000313" key="3">
    <source>
        <dbReference type="Proteomes" id="UP000784294"/>
    </source>
</evidence>
<protein>
    <submittedName>
        <fullName evidence="2">Uncharacterized protein</fullName>
    </submittedName>
</protein>
<proteinExistence type="predicted"/>
<evidence type="ECO:0000313" key="2">
    <source>
        <dbReference type="EMBL" id="VEL36085.1"/>
    </source>
</evidence>
<name>A0A3S5BRE2_9PLAT</name>
<dbReference type="AlphaFoldDB" id="A0A3S5BRE2"/>
<dbReference type="EMBL" id="CAAALY010251377">
    <property type="protein sequence ID" value="VEL36085.1"/>
    <property type="molecule type" value="Genomic_DNA"/>
</dbReference>
<accession>A0A3S5BRE2</accession>